<keyword evidence="2" id="KW-1185">Reference proteome</keyword>
<name>A0A6S7GCI5_PARCT</name>
<dbReference type="EMBL" id="CACRXK020001538">
    <property type="protein sequence ID" value="CAB3989708.1"/>
    <property type="molecule type" value="Genomic_DNA"/>
</dbReference>
<evidence type="ECO:0000313" key="2">
    <source>
        <dbReference type="Proteomes" id="UP001152795"/>
    </source>
</evidence>
<gene>
    <name evidence="1" type="ORF">PACLA_8A053001</name>
</gene>
<proteinExistence type="predicted"/>
<reference evidence="1" key="1">
    <citation type="submission" date="2020-04" db="EMBL/GenBank/DDBJ databases">
        <authorList>
            <person name="Alioto T."/>
            <person name="Alioto T."/>
            <person name="Gomez Garrido J."/>
        </authorList>
    </citation>
    <scope>NUCLEOTIDE SEQUENCE</scope>
    <source>
        <strain evidence="1">A484AB</strain>
    </source>
</reference>
<accession>A0A6S7GCI5</accession>
<comment type="caution">
    <text evidence="1">The sequence shown here is derived from an EMBL/GenBank/DDBJ whole genome shotgun (WGS) entry which is preliminary data.</text>
</comment>
<dbReference type="AlphaFoldDB" id="A0A6S7GCI5"/>
<protein>
    <submittedName>
        <fullName evidence="1">Uncharacterized protein</fullName>
    </submittedName>
</protein>
<sequence length="59" mass="6189">MATAHVFSALILLISASLLTKTITAYMSDDSTKIGIPPVCKTFSSDARCDKLTIAVVSA</sequence>
<dbReference type="Proteomes" id="UP001152795">
    <property type="component" value="Unassembled WGS sequence"/>
</dbReference>
<organism evidence="1 2">
    <name type="scientific">Paramuricea clavata</name>
    <name type="common">Red gorgonian</name>
    <name type="synonym">Violescent sea-whip</name>
    <dbReference type="NCBI Taxonomy" id="317549"/>
    <lineage>
        <taxon>Eukaryota</taxon>
        <taxon>Metazoa</taxon>
        <taxon>Cnidaria</taxon>
        <taxon>Anthozoa</taxon>
        <taxon>Octocorallia</taxon>
        <taxon>Malacalcyonacea</taxon>
        <taxon>Plexauridae</taxon>
        <taxon>Paramuricea</taxon>
    </lineage>
</organism>
<evidence type="ECO:0000313" key="1">
    <source>
        <dbReference type="EMBL" id="CAB3989708.1"/>
    </source>
</evidence>